<accession>A0ABY3B2D0</accession>
<evidence type="ECO:0000256" key="1">
    <source>
        <dbReference type="SAM" id="Coils"/>
    </source>
</evidence>
<name>A0ABY3B2D0_9BACL</name>
<comment type="caution">
    <text evidence="3">The sequence shown here is derived from an EMBL/GenBank/DDBJ whole genome shotgun (WGS) entry which is preliminary data.</text>
</comment>
<dbReference type="EMBL" id="VIJZ01000008">
    <property type="protein sequence ID" value="TQR97328.1"/>
    <property type="molecule type" value="Genomic_DNA"/>
</dbReference>
<feature type="compositionally biased region" description="Low complexity" evidence="2">
    <location>
        <begin position="250"/>
        <end position="265"/>
    </location>
</feature>
<feature type="coiled-coil region" evidence="1">
    <location>
        <begin position="53"/>
        <end position="126"/>
    </location>
</feature>
<evidence type="ECO:0000313" key="4">
    <source>
        <dbReference type="Proteomes" id="UP000319219"/>
    </source>
</evidence>
<keyword evidence="1" id="KW-0175">Coiled coil</keyword>
<sequence>MTDQIIEAEEQQPTEYVLDSVNTVGVNVESFFTNEGAYKAIRLAIEAKVETMTNGYKERINELQKEYEEQIAKLIAENNEMSDKLAQAKTELSNAKLEIEDITTKRDAAASELATAKAEVERLRTEIAIGVKAATRVVNTNLETNLVAEMEKFKQSRPAIYDVQPLDNRGANFKAKLAETDEEITFNYLEKGKYREVTAQEAEQFRRAAEEQKRANEDLAQPGESVDTAGTVVELPSQFQTDEETPDTTDGVAQGDAGQQMAGAAVTREEFEELKRRVVIVEKLVKRPEEVA</sequence>
<dbReference type="Proteomes" id="UP000319219">
    <property type="component" value="Unassembled WGS sequence"/>
</dbReference>
<evidence type="ECO:0000256" key="2">
    <source>
        <dbReference type="SAM" id="MobiDB-lite"/>
    </source>
</evidence>
<reference evidence="3 4" key="1">
    <citation type="submission" date="2019-07" db="EMBL/GenBank/DDBJ databases">
        <title>Paenibacillus ottowii sp. nov. isolated from a fermentation system processing bovine manure.</title>
        <authorList>
            <person name="Velazquez L.F."/>
            <person name="Rajbanshi S."/>
            <person name="Guan S."/>
            <person name="Hinchee M."/>
            <person name="Welsh A."/>
        </authorList>
    </citation>
    <scope>NUCLEOTIDE SEQUENCE [LARGE SCALE GENOMIC DNA]</scope>
    <source>
        <strain evidence="3 4">MS2379</strain>
    </source>
</reference>
<proteinExistence type="predicted"/>
<protein>
    <submittedName>
        <fullName evidence="3">Uncharacterized protein</fullName>
    </submittedName>
</protein>
<keyword evidence="4" id="KW-1185">Reference proteome</keyword>
<organism evidence="3 4">
    <name type="scientific">Paenibacillus ottowii</name>
    <dbReference type="NCBI Taxonomy" id="2315729"/>
    <lineage>
        <taxon>Bacteria</taxon>
        <taxon>Bacillati</taxon>
        <taxon>Bacillota</taxon>
        <taxon>Bacilli</taxon>
        <taxon>Bacillales</taxon>
        <taxon>Paenibacillaceae</taxon>
        <taxon>Paenibacillus</taxon>
    </lineage>
</organism>
<evidence type="ECO:0000313" key="3">
    <source>
        <dbReference type="EMBL" id="TQR97328.1"/>
    </source>
</evidence>
<dbReference type="RefSeq" id="WP_142613842.1">
    <property type="nucleotide sequence ID" value="NZ_VIJZ01000008.1"/>
</dbReference>
<gene>
    <name evidence="3" type="ORF">FKV70_19035</name>
</gene>
<feature type="region of interest" description="Disordered" evidence="2">
    <location>
        <begin position="210"/>
        <end position="265"/>
    </location>
</feature>